<proteinExistence type="predicted"/>
<comment type="caution">
    <text evidence="2">The sequence shown here is derived from an EMBL/GenBank/DDBJ whole genome shotgun (WGS) entry which is preliminary data.</text>
</comment>
<feature type="transmembrane region" description="Helical" evidence="1">
    <location>
        <begin position="387"/>
        <end position="410"/>
    </location>
</feature>
<keyword evidence="3" id="KW-1185">Reference proteome</keyword>
<evidence type="ECO:0000313" key="3">
    <source>
        <dbReference type="Proteomes" id="UP000807309"/>
    </source>
</evidence>
<reference evidence="2 3" key="1">
    <citation type="submission" date="2020-10" db="EMBL/GenBank/DDBJ databases">
        <title>Identification of Nocardia species via Next-generation sequencing and recognition of intraspecies genetic diversity.</title>
        <authorList>
            <person name="Li P."/>
            <person name="Li P."/>
            <person name="Lu B."/>
        </authorList>
    </citation>
    <scope>NUCLEOTIDE SEQUENCE [LARGE SCALE GENOMIC DNA]</scope>
    <source>
        <strain evidence="2 3">N-11</strain>
    </source>
</reference>
<evidence type="ECO:0008006" key="4">
    <source>
        <dbReference type="Google" id="ProtNLM"/>
    </source>
</evidence>
<evidence type="ECO:0000313" key="2">
    <source>
        <dbReference type="EMBL" id="MBF6224242.1"/>
    </source>
</evidence>
<keyword evidence="1" id="KW-0472">Membrane</keyword>
<keyword evidence="1" id="KW-1133">Transmembrane helix</keyword>
<feature type="transmembrane region" description="Helical" evidence="1">
    <location>
        <begin position="128"/>
        <end position="148"/>
    </location>
</feature>
<feature type="transmembrane region" description="Helical" evidence="1">
    <location>
        <begin position="169"/>
        <end position="191"/>
    </location>
</feature>
<gene>
    <name evidence="2" type="ORF">IU470_03795</name>
</gene>
<feature type="transmembrane region" description="Helical" evidence="1">
    <location>
        <begin position="47"/>
        <end position="68"/>
    </location>
</feature>
<protein>
    <recommendedName>
        <fullName evidence="4">Amino acid transporter</fullName>
    </recommendedName>
</protein>
<sequence length="776" mass="83419">MTQRISRLIFECISRVFRCWDIAGRKQRTVVRRLLEAARMVSVRRNLLRVLIGALVIYAIGIFSGGAAEGGADTPSAGRGLSAIDGVAWMDIRDSSGVPLSNYMFVTDHDGLLDPEGAGKSMVLGLEFTVFMLIVISAIWVTGFVMSFQWLDWLGKPLETVTERFADQFATPLMLTVSVAIGAVAVAWFVVRGYQAKATAQVLTMLVVAVIGATYLVHPLAYVLASDGLLVRGRDVGISVAAGLNGNPAPDSGMIVAGLNSTLADNFARHPLQIWNFGHIVDDVPPCRLAWSSGVAAGNETQVARGLRNCGDSYASTKIKNPSVGQIGTGLMLLVFGAILLLFQCYFAMKVLLAALSAVLHALLAIFGFAAGGFIYGPTQTFLVRNLVGMVADSASMVVYTIFLGCYLLALDSVFRADPAGGMAIIFVGGMLLIAGFVLLRRLDRSLLGGQSRIVERVRAAVAGTPGAISGATTGMDESGIRNSLSPGKLASTGMRILTDFQMLNSHPVTSLVFRRPNPFTYFSKASQAMNYLNYEMLLGNVPDSAARGWMARLTQGKNAHDEAARAAVDEWGGLNPRAAAAAISSVIDLGGDGGDATGSLRVAGFSAGMTARAIRANRRVLMAAEENPVAYAPLARAAAALELADIAREFTADESAAYIAQLEESANTFRLLAPRPLHRDLRDVDHNFVRRVERHWDASTERFRQAVPITDWESVNDDTRRYIGSRLAQEFHDATLRYSQNPSTLSHLADAARIKDRAVKIDLILSGTRAGPWTN</sequence>
<dbReference type="EMBL" id="JADLRE010000002">
    <property type="protein sequence ID" value="MBF6224242.1"/>
    <property type="molecule type" value="Genomic_DNA"/>
</dbReference>
<dbReference type="Proteomes" id="UP000807309">
    <property type="component" value="Unassembled WGS sequence"/>
</dbReference>
<keyword evidence="1" id="KW-0812">Transmembrane</keyword>
<feature type="transmembrane region" description="Helical" evidence="1">
    <location>
        <begin position="327"/>
        <end position="349"/>
    </location>
</feature>
<accession>A0ABS0C1K4</accession>
<feature type="transmembrane region" description="Helical" evidence="1">
    <location>
        <begin position="355"/>
        <end position="375"/>
    </location>
</feature>
<organism evidence="2 3">
    <name type="scientific">Nocardia abscessus</name>
    <dbReference type="NCBI Taxonomy" id="120957"/>
    <lineage>
        <taxon>Bacteria</taxon>
        <taxon>Bacillati</taxon>
        <taxon>Actinomycetota</taxon>
        <taxon>Actinomycetes</taxon>
        <taxon>Mycobacteriales</taxon>
        <taxon>Nocardiaceae</taxon>
        <taxon>Nocardia</taxon>
    </lineage>
</organism>
<feature type="transmembrane region" description="Helical" evidence="1">
    <location>
        <begin position="203"/>
        <end position="225"/>
    </location>
</feature>
<evidence type="ECO:0000256" key="1">
    <source>
        <dbReference type="SAM" id="Phobius"/>
    </source>
</evidence>
<name>A0ABS0C1K4_9NOCA</name>
<dbReference type="RefSeq" id="WP_195031600.1">
    <property type="nucleotide sequence ID" value="NZ_JADLRE010000002.1"/>
</dbReference>
<feature type="transmembrane region" description="Helical" evidence="1">
    <location>
        <begin position="422"/>
        <end position="440"/>
    </location>
</feature>